<reference evidence="1 2" key="1">
    <citation type="submission" date="2016-11" db="EMBL/GenBank/DDBJ databases">
        <authorList>
            <person name="Varghese N."/>
            <person name="Submissions S."/>
        </authorList>
    </citation>
    <scope>NUCLEOTIDE SEQUENCE [LARGE SCALE GENOMIC DNA]</scope>
    <source>
        <strain evidence="1 2">DSM 19027</strain>
    </source>
</reference>
<sequence>MNLGMILPRESGRREEGLMNRLLSVLSIGRLPVETKWLHLDPHIHLLVCHIPAIYGHAMHRKGPLKRLKRKLDRMFSEEGVLSVIEHPAACNLYGSEKTRYEPCLMDIAVGRFTKLLGIVHRGPGLNRMEITVTGNQRHLEYAITRAISLVKTINVLIPEGSREPGQAEEAFEETGIPVHITSDPEVLNRTPLWIRFPNDHESFDCLPAAYTGRIIDLGALKVIDTRAKRVYGICLELPMALMKELGPLPDDLRYYRLPGFLAANCANAWGESAAEASLRLDMRLIVKP</sequence>
<organism evidence="1 2">
    <name type="scientific">Thermoclostridium caenicola</name>
    <dbReference type="NCBI Taxonomy" id="659425"/>
    <lineage>
        <taxon>Bacteria</taxon>
        <taxon>Bacillati</taxon>
        <taxon>Bacillota</taxon>
        <taxon>Clostridia</taxon>
        <taxon>Eubacteriales</taxon>
        <taxon>Oscillospiraceae</taxon>
        <taxon>Thermoclostridium</taxon>
    </lineage>
</organism>
<evidence type="ECO:0000313" key="2">
    <source>
        <dbReference type="Proteomes" id="UP000324781"/>
    </source>
</evidence>
<protein>
    <submittedName>
        <fullName evidence="1">Uncharacterized protein</fullName>
    </submittedName>
</protein>
<dbReference type="AlphaFoldDB" id="A0A1M6BRK6"/>
<name>A0A1M6BRK6_9FIRM</name>
<proteinExistence type="predicted"/>
<dbReference type="RefSeq" id="WP_149677641.1">
    <property type="nucleotide sequence ID" value="NZ_FQZP01000003.1"/>
</dbReference>
<evidence type="ECO:0000313" key="1">
    <source>
        <dbReference type="EMBL" id="SHI51362.1"/>
    </source>
</evidence>
<keyword evidence="2" id="KW-1185">Reference proteome</keyword>
<dbReference type="Proteomes" id="UP000324781">
    <property type="component" value="Unassembled WGS sequence"/>
</dbReference>
<accession>A0A1M6BRK6</accession>
<dbReference type="EMBL" id="FQZP01000003">
    <property type="protein sequence ID" value="SHI51362.1"/>
    <property type="molecule type" value="Genomic_DNA"/>
</dbReference>
<gene>
    <name evidence="1" type="ORF">SAMN05444373_100399</name>
</gene>